<accession>A0A179U918</accession>
<dbReference type="Pfam" id="PF04383">
    <property type="entry name" value="KilA-N"/>
    <property type="match status" value="1"/>
</dbReference>
<feature type="region of interest" description="Disordered" evidence="5">
    <location>
        <begin position="345"/>
        <end position="447"/>
    </location>
</feature>
<organism evidence="7 8">
    <name type="scientific">Blastomyces gilchristii (strain SLH14081)</name>
    <name type="common">Blastomyces dermatitidis</name>
    <dbReference type="NCBI Taxonomy" id="559298"/>
    <lineage>
        <taxon>Eukaryota</taxon>
        <taxon>Fungi</taxon>
        <taxon>Dikarya</taxon>
        <taxon>Ascomycota</taxon>
        <taxon>Pezizomycotina</taxon>
        <taxon>Eurotiomycetes</taxon>
        <taxon>Eurotiomycetidae</taxon>
        <taxon>Onygenales</taxon>
        <taxon>Ajellomycetaceae</taxon>
        <taxon>Blastomyces</taxon>
    </lineage>
</organism>
<dbReference type="GO" id="GO:1990862">
    <property type="term" value="C:nuclear membrane complex Bqt3-Bqt4"/>
    <property type="evidence" value="ECO:0007669"/>
    <property type="project" value="InterPro"/>
</dbReference>
<dbReference type="GO" id="GO:0044820">
    <property type="term" value="P:mitotic telomere tethering at nuclear periphery"/>
    <property type="evidence" value="ECO:0007669"/>
    <property type="project" value="TreeGrafter"/>
</dbReference>
<dbReference type="SUPFAM" id="SSF54616">
    <property type="entry name" value="DNA-binding domain of Mlu1-box binding protein MBP1"/>
    <property type="match status" value="1"/>
</dbReference>
<dbReference type="PANTHER" id="PTHR38044">
    <property type="entry name" value="BOUQUET FORMATION PROTEIN 4"/>
    <property type="match status" value="1"/>
</dbReference>
<keyword evidence="8" id="KW-1185">Reference proteome</keyword>
<dbReference type="InterPro" id="IPR036887">
    <property type="entry name" value="HTH_APSES_sf"/>
</dbReference>
<dbReference type="STRING" id="559298.A0A179U918"/>
<evidence type="ECO:0000256" key="5">
    <source>
        <dbReference type="SAM" id="MobiDB-lite"/>
    </source>
</evidence>
<dbReference type="AlphaFoldDB" id="A0A179U918"/>
<proteinExistence type="predicted"/>
<evidence type="ECO:0000256" key="1">
    <source>
        <dbReference type="ARBA" id="ARBA00019309"/>
    </source>
</evidence>
<protein>
    <recommendedName>
        <fullName evidence="1">Cell pattern formation-associated protein stuA</fullName>
    </recommendedName>
    <alternativeName>
        <fullName evidence="4">Stunted protein A</fullName>
    </alternativeName>
</protein>
<feature type="compositionally biased region" description="Basic residues" evidence="5">
    <location>
        <begin position="392"/>
        <end position="402"/>
    </location>
</feature>
<gene>
    <name evidence="7" type="ORF">BDBG_01040</name>
</gene>
<evidence type="ECO:0000256" key="4">
    <source>
        <dbReference type="ARBA" id="ARBA00031907"/>
    </source>
</evidence>
<dbReference type="RefSeq" id="XP_002628132.2">
    <property type="nucleotide sequence ID" value="XM_002628086.2"/>
</dbReference>
<feature type="compositionally biased region" description="Basic and acidic residues" evidence="5">
    <location>
        <begin position="290"/>
        <end position="299"/>
    </location>
</feature>
<evidence type="ECO:0000256" key="3">
    <source>
        <dbReference type="ARBA" id="ARBA00023321"/>
    </source>
</evidence>
<dbReference type="FunFam" id="3.10.260.10:FF:000002">
    <property type="entry name" value="APSES transcription factor, putative"/>
    <property type="match status" value="1"/>
</dbReference>
<evidence type="ECO:0000313" key="8">
    <source>
        <dbReference type="Proteomes" id="UP000002038"/>
    </source>
</evidence>
<dbReference type="EMBL" id="GG657449">
    <property type="protein sequence ID" value="OAT04495.1"/>
    <property type="molecule type" value="Genomic_DNA"/>
</dbReference>
<dbReference type="VEuPathDB" id="FungiDB:BDBG_01040"/>
<dbReference type="GO" id="GO:0070197">
    <property type="term" value="P:meiotic attachment of telomere to nuclear envelope"/>
    <property type="evidence" value="ECO:0007669"/>
    <property type="project" value="InterPro"/>
</dbReference>
<dbReference type="PROSITE" id="PS51299">
    <property type="entry name" value="HTH_APSES"/>
    <property type="match status" value="1"/>
</dbReference>
<dbReference type="Proteomes" id="UP000002038">
    <property type="component" value="Unassembled WGS sequence"/>
</dbReference>
<reference evidence="8" key="1">
    <citation type="journal article" date="2015" name="PLoS Genet.">
        <title>The dynamic genome and transcriptome of the human fungal pathogen Blastomyces and close relative Emmonsia.</title>
        <authorList>
            <person name="Munoz J.F."/>
            <person name="Gauthier G.M."/>
            <person name="Desjardins C.A."/>
            <person name="Gallo J.E."/>
            <person name="Holder J."/>
            <person name="Sullivan T.D."/>
            <person name="Marty A.J."/>
            <person name="Carmen J.C."/>
            <person name="Chen Z."/>
            <person name="Ding L."/>
            <person name="Gujja S."/>
            <person name="Magrini V."/>
            <person name="Misas E."/>
            <person name="Mitreva M."/>
            <person name="Priest M."/>
            <person name="Saif S."/>
            <person name="Whiston E.A."/>
            <person name="Young S."/>
            <person name="Zeng Q."/>
            <person name="Goldman W.E."/>
            <person name="Mardis E.R."/>
            <person name="Taylor J.W."/>
            <person name="McEwen J.G."/>
            <person name="Clay O.K."/>
            <person name="Klein B.S."/>
            <person name="Cuomo C.A."/>
        </authorList>
    </citation>
    <scope>NUCLEOTIDE SEQUENCE [LARGE SCALE GENOMIC DNA]</scope>
    <source>
        <strain evidence="8">SLH14081</strain>
    </source>
</reference>
<feature type="compositionally biased region" description="Basic residues" evidence="5">
    <location>
        <begin position="219"/>
        <end position="228"/>
    </location>
</feature>
<dbReference type="KEGG" id="bgh:BDBG_01040"/>
<dbReference type="SMART" id="SM01252">
    <property type="entry name" value="KilA-N"/>
    <property type="match status" value="1"/>
</dbReference>
<dbReference type="GeneID" id="8507195"/>
<dbReference type="InterPro" id="IPR018004">
    <property type="entry name" value="KilA/APSES_HTH"/>
</dbReference>
<feature type="region of interest" description="Disordered" evidence="5">
    <location>
        <begin position="170"/>
        <end position="243"/>
    </location>
</feature>
<dbReference type="InterPro" id="IPR037548">
    <property type="entry name" value="Bqt4"/>
</dbReference>
<dbReference type="GO" id="GO:0048315">
    <property type="term" value="P:conidium formation"/>
    <property type="evidence" value="ECO:0007669"/>
    <property type="project" value="UniProtKB-KW"/>
</dbReference>
<feature type="region of interest" description="Disordered" evidence="5">
    <location>
        <begin position="257"/>
        <end position="304"/>
    </location>
</feature>
<feature type="compositionally biased region" description="Low complexity" evidence="5">
    <location>
        <begin position="233"/>
        <end position="243"/>
    </location>
</feature>
<keyword evidence="3" id="KW-0183">Conidiation</keyword>
<evidence type="ECO:0000313" key="7">
    <source>
        <dbReference type="EMBL" id="OAT04495.1"/>
    </source>
</evidence>
<dbReference type="GO" id="GO:0030435">
    <property type="term" value="P:sporulation resulting in formation of a cellular spore"/>
    <property type="evidence" value="ECO:0007669"/>
    <property type="project" value="UniProtKB-KW"/>
</dbReference>
<dbReference type="PANTHER" id="PTHR38044:SF1">
    <property type="entry name" value="BOUQUET FORMATION PROTEIN 4"/>
    <property type="match status" value="1"/>
</dbReference>
<dbReference type="Gene3D" id="3.10.260.10">
    <property type="entry name" value="Transcription regulator HTH, APSES-type DNA-binding domain"/>
    <property type="match status" value="1"/>
</dbReference>
<dbReference type="GO" id="GO:0003677">
    <property type="term" value="F:DNA binding"/>
    <property type="evidence" value="ECO:0007669"/>
    <property type="project" value="InterPro"/>
</dbReference>
<sequence>MRSLPKRINPLILPEVSPPYEDLLSRRRLGKTNLSVKPGQIGTSSATKPENLGMFEYAHLRAPLPKDLKGSEIFSSQAPQQNPEAYFLMRRSKDGYVSATGMFKIAFPWAKHSDEKTEREYLKSRTETSEDEVAGNVWISPDLALEIAKDYGMFDWVRALLDPTEIVQNGTSPEKHISPPPKFELPPIDSSAFAPPQPIARRTRRSVSPSKMASPKKSTAGRKLRQTRAQKEAASAASSTAANASLQSTLDAAASTVSTTSSASEDKLQQTNGAEEPTSRVHGEEEEDQESKYEIPVKKSKDRAHHIVNKSVKAMEATVEYAVGGKEDRVETRRVDFAPRILPEVNPAEDSERMLAEAKKMVADAANLENNKNGEEEEEQKAEPSSSPSSPSKKRGMAIRKRKAEEEASSAEEEGAEDSSDAAAASEQDATPAQPAKRARLLEDKLRRERVRNRALVGVTATLALAAAIPYFF</sequence>
<feature type="domain" description="HTH APSES-type" evidence="6">
    <location>
        <begin position="63"/>
        <end position="174"/>
    </location>
</feature>
<dbReference type="InterPro" id="IPR003163">
    <property type="entry name" value="Tscrpt_reg_HTH_APSES-type"/>
</dbReference>
<evidence type="ECO:0000259" key="6">
    <source>
        <dbReference type="PROSITE" id="PS51299"/>
    </source>
</evidence>
<feature type="compositionally biased region" description="Acidic residues" evidence="5">
    <location>
        <begin position="407"/>
        <end position="420"/>
    </location>
</feature>
<feature type="compositionally biased region" description="Basic and acidic residues" evidence="5">
    <location>
        <begin position="350"/>
        <end position="362"/>
    </location>
</feature>
<evidence type="ECO:0000256" key="2">
    <source>
        <dbReference type="ARBA" id="ARBA00022969"/>
    </source>
</evidence>
<name>A0A179U918_BLAGS</name>
<keyword evidence="2" id="KW-0749">Sporulation</keyword>
<dbReference type="OrthoDB" id="5346159at2759"/>